<gene>
    <name evidence="2" type="ORF">GCM10009716_31970</name>
</gene>
<proteinExistence type="predicted"/>
<name>A0ABN2PI34_9ACTN</name>
<evidence type="ECO:0000256" key="1">
    <source>
        <dbReference type="SAM" id="MobiDB-lite"/>
    </source>
</evidence>
<protein>
    <submittedName>
        <fullName evidence="2">Uncharacterized protein</fullName>
    </submittedName>
</protein>
<feature type="region of interest" description="Disordered" evidence="1">
    <location>
        <begin position="75"/>
        <end position="115"/>
    </location>
</feature>
<reference evidence="2 3" key="1">
    <citation type="journal article" date="2019" name="Int. J. Syst. Evol. Microbiol.">
        <title>The Global Catalogue of Microorganisms (GCM) 10K type strain sequencing project: providing services to taxonomists for standard genome sequencing and annotation.</title>
        <authorList>
            <consortium name="The Broad Institute Genomics Platform"/>
            <consortium name="The Broad Institute Genome Sequencing Center for Infectious Disease"/>
            <person name="Wu L."/>
            <person name="Ma J."/>
        </authorList>
    </citation>
    <scope>NUCLEOTIDE SEQUENCE [LARGE SCALE GENOMIC DNA]</scope>
    <source>
        <strain evidence="2 3">JCM 13581</strain>
    </source>
</reference>
<sequence length="115" mass="11733">MGVNETRAPRPPGGGAGVEVHIGELVLDGFPRADAGAVAGAFRAELTRLVREHGVPLAEGGDRELDLLSGLPPLPRATSSRGLGRALARSVHAGLTRPPEHGRGAGPADGRGRGR</sequence>
<evidence type="ECO:0000313" key="2">
    <source>
        <dbReference type="EMBL" id="GAA1920934.1"/>
    </source>
</evidence>
<comment type="caution">
    <text evidence="2">The sequence shown here is derived from an EMBL/GenBank/DDBJ whole genome shotgun (WGS) entry which is preliminary data.</text>
</comment>
<accession>A0ABN2PI34</accession>
<dbReference type="EMBL" id="BAAAMJ010000031">
    <property type="protein sequence ID" value="GAA1920934.1"/>
    <property type="molecule type" value="Genomic_DNA"/>
</dbReference>
<evidence type="ECO:0000313" key="3">
    <source>
        <dbReference type="Proteomes" id="UP001501303"/>
    </source>
</evidence>
<dbReference type="RefSeq" id="WP_344262874.1">
    <property type="nucleotide sequence ID" value="NZ_BAAAMJ010000031.1"/>
</dbReference>
<dbReference type="Proteomes" id="UP001501303">
    <property type="component" value="Unassembled WGS sequence"/>
</dbReference>
<organism evidence="2 3">
    <name type="scientific">Streptomyces sodiiphilus</name>
    <dbReference type="NCBI Taxonomy" id="226217"/>
    <lineage>
        <taxon>Bacteria</taxon>
        <taxon>Bacillati</taxon>
        <taxon>Actinomycetota</taxon>
        <taxon>Actinomycetes</taxon>
        <taxon>Kitasatosporales</taxon>
        <taxon>Streptomycetaceae</taxon>
        <taxon>Streptomyces</taxon>
    </lineage>
</organism>
<keyword evidence="3" id="KW-1185">Reference proteome</keyword>